<dbReference type="Gene3D" id="3.30.70.240">
    <property type="match status" value="1"/>
</dbReference>
<protein>
    <recommendedName>
        <fullName evidence="1">Elongation factor EFG domain-containing protein</fullName>
    </recommendedName>
</protein>
<organism evidence="2 3">
    <name type="scientific">Dunaliella salina</name>
    <name type="common">Green alga</name>
    <name type="synonym">Protococcus salinus</name>
    <dbReference type="NCBI Taxonomy" id="3046"/>
    <lineage>
        <taxon>Eukaryota</taxon>
        <taxon>Viridiplantae</taxon>
        <taxon>Chlorophyta</taxon>
        <taxon>core chlorophytes</taxon>
        <taxon>Chlorophyceae</taxon>
        <taxon>CS clade</taxon>
        <taxon>Chlamydomonadales</taxon>
        <taxon>Dunaliellaceae</taxon>
        <taxon>Dunaliella</taxon>
    </lineage>
</organism>
<reference evidence="2" key="1">
    <citation type="submission" date="2017-08" db="EMBL/GenBank/DDBJ databases">
        <authorList>
            <person name="Polle J.E."/>
            <person name="Barry K."/>
            <person name="Cushman J."/>
            <person name="Schmutz J."/>
            <person name="Tran D."/>
            <person name="Hathwaick L.T."/>
            <person name="Yim W.C."/>
            <person name="Jenkins J."/>
            <person name="Mckie-Krisberg Z.M."/>
            <person name="Prochnik S."/>
            <person name="Lindquist E."/>
            <person name="Dockter R.B."/>
            <person name="Adam C."/>
            <person name="Molina H."/>
            <person name="Bunkerborg J."/>
            <person name="Jin E."/>
            <person name="Buchheim M."/>
            <person name="Magnuson J."/>
        </authorList>
    </citation>
    <scope>NUCLEOTIDE SEQUENCE</scope>
    <source>
        <strain evidence="2">CCAP 19/18</strain>
    </source>
</reference>
<dbReference type="PANTHER" id="PTHR42908:SF6">
    <property type="entry name" value="116 KDA U5 SMALL NUCLEAR RIBONUCLEOPROTEIN COMPONENT"/>
    <property type="match status" value="1"/>
</dbReference>
<feature type="domain" description="Elongation factor EFG" evidence="1">
    <location>
        <begin position="126"/>
        <end position="205"/>
    </location>
</feature>
<proteinExistence type="predicted"/>
<dbReference type="SUPFAM" id="SSF54980">
    <property type="entry name" value="EF-G C-terminal domain-like"/>
    <property type="match status" value="1"/>
</dbReference>
<dbReference type="SMART" id="SM00838">
    <property type="entry name" value="EFG_C"/>
    <property type="match status" value="1"/>
</dbReference>
<dbReference type="EMBL" id="MU071587">
    <property type="protein sequence ID" value="KAF5825962.1"/>
    <property type="molecule type" value="Genomic_DNA"/>
</dbReference>
<dbReference type="Proteomes" id="UP000815325">
    <property type="component" value="Unassembled WGS sequence"/>
</dbReference>
<keyword evidence="3" id="KW-1185">Reference proteome</keyword>
<dbReference type="PANTHER" id="PTHR42908">
    <property type="entry name" value="TRANSLATION ELONGATION FACTOR-RELATED"/>
    <property type="match status" value="1"/>
</dbReference>
<dbReference type="InterPro" id="IPR035647">
    <property type="entry name" value="EFG_III/V"/>
</dbReference>
<evidence type="ECO:0000313" key="2">
    <source>
        <dbReference type="EMBL" id="KAF5825962.1"/>
    </source>
</evidence>
<accession>A0ABQ7FU68</accession>
<sequence>MEPAFPQYHTRGMEKALPSHGGIFTTKHCSRTMQTSLFDGHQTSSSPCVIFLANAAQAPYAMEVETFTDCIAPICDVLAKRRVYCAEIETPTDCIASSYNVLAKCGGHVAADVPKPSTPILFPFELYYVEIETPADCIAPIYNVLAKRRGHVTADVPKPGTPIFIVKAYLPVIESFGFETDLRYTTQPLHAAKNSEVQHLRDMQLMSTSACSTLRSVVLLLRSKAL</sequence>
<dbReference type="InterPro" id="IPR000640">
    <property type="entry name" value="EFG_V-like"/>
</dbReference>
<dbReference type="Pfam" id="PF00679">
    <property type="entry name" value="EFG_C"/>
    <property type="match status" value="1"/>
</dbReference>
<evidence type="ECO:0000259" key="1">
    <source>
        <dbReference type="SMART" id="SM00838"/>
    </source>
</evidence>
<name>A0ABQ7FU68_DUNSA</name>
<evidence type="ECO:0000313" key="3">
    <source>
        <dbReference type="Proteomes" id="UP000815325"/>
    </source>
</evidence>
<dbReference type="CDD" id="cd04096">
    <property type="entry name" value="eEF2_snRNP_like_C"/>
    <property type="match status" value="1"/>
</dbReference>
<comment type="caution">
    <text evidence="2">The sequence shown here is derived from an EMBL/GenBank/DDBJ whole genome shotgun (WGS) entry which is preliminary data.</text>
</comment>
<gene>
    <name evidence="2" type="ORF">DUNSADRAFT_5647</name>
</gene>